<dbReference type="OrthoDB" id="796468at2"/>
<dbReference type="InterPro" id="IPR027417">
    <property type="entry name" value="P-loop_NTPase"/>
</dbReference>
<keyword evidence="2" id="KW-1185">Reference proteome</keyword>
<dbReference type="Proteomes" id="UP000028705">
    <property type="component" value="Unassembled WGS sequence"/>
</dbReference>
<protein>
    <recommendedName>
        <fullName evidence="3">Adenosylcobinamide kinase</fullName>
    </recommendedName>
</protein>
<dbReference type="RefSeq" id="WP_034710858.1">
    <property type="nucleotide sequence ID" value="NZ_JPRH01000003.1"/>
</dbReference>
<dbReference type="Gene3D" id="3.40.50.300">
    <property type="entry name" value="P-loop containing nucleotide triphosphate hydrolases"/>
    <property type="match status" value="1"/>
</dbReference>
<dbReference type="EMBL" id="JPRH01000003">
    <property type="protein sequence ID" value="KFF13094.1"/>
    <property type="molecule type" value="Genomic_DNA"/>
</dbReference>
<dbReference type="eggNOG" id="COG1066">
    <property type="taxonomic scope" value="Bacteria"/>
</dbReference>
<dbReference type="AlphaFoldDB" id="A0A086A8T0"/>
<organism evidence="1 2">
    <name type="scientific">Chryseobacterium soli</name>
    <dbReference type="NCBI Taxonomy" id="445961"/>
    <lineage>
        <taxon>Bacteria</taxon>
        <taxon>Pseudomonadati</taxon>
        <taxon>Bacteroidota</taxon>
        <taxon>Flavobacteriia</taxon>
        <taxon>Flavobacteriales</taxon>
        <taxon>Weeksellaceae</taxon>
        <taxon>Chryseobacterium group</taxon>
        <taxon>Chryseobacterium</taxon>
    </lineage>
</organism>
<accession>A0A086A8T0</accession>
<comment type="caution">
    <text evidence="1">The sequence shown here is derived from an EMBL/GenBank/DDBJ whole genome shotgun (WGS) entry which is preliminary data.</text>
</comment>
<gene>
    <name evidence="1" type="ORF">IW15_10030</name>
</gene>
<name>A0A086A8T0_9FLAO</name>
<dbReference type="STRING" id="445961.IW15_10030"/>
<dbReference type="SUPFAM" id="SSF52540">
    <property type="entry name" value="P-loop containing nucleoside triphosphate hydrolases"/>
    <property type="match status" value="1"/>
</dbReference>
<reference evidence="1 2" key="1">
    <citation type="submission" date="2014-07" db="EMBL/GenBank/DDBJ databases">
        <title>Genome of Chryseobacterium soli DSM 19298.</title>
        <authorList>
            <person name="Stropko S.J."/>
            <person name="Pipes S.E."/>
            <person name="Newman J."/>
        </authorList>
    </citation>
    <scope>NUCLEOTIDE SEQUENCE [LARGE SCALE GENOMIC DNA]</scope>
    <source>
        <strain evidence="1 2">DSM 19298</strain>
    </source>
</reference>
<sequence>MKALSVKQAFSIVFKLFEFTGLWLQAFGKPEITGFWYLGGGEKNGKSTFAMMLAKYLTTFGKVLYISAEEGLSKDIIAAMKFAGISDKNKNFNIMNYEPWEQLQARFSSRKCAKIIFIDNSTVYRDEITRKMIAELKQNHANKLIIMVCHEAKGLPDNALGTTWRKLAKIIIQAEGLKAIISGRCPGGTLMINEEKANLYWGTENNKN</sequence>
<evidence type="ECO:0008006" key="3">
    <source>
        <dbReference type="Google" id="ProtNLM"/>
    </source>
</evidence>
<proteinExistence type="predicted"/>
<evidence type="ECO:0000313" key="1">
    <source>
        <dbReference type="EMBL" id="KFF13094.1"/>
    </source>
</evidence>
<evidence type="ECO:0000313" key="2">
    <source>
        <dbReference type="Proteomes" id="UP000028705"/>
    </source>
</evidence>